<feature type="domain" description="TonB C-terminal" evidence="12">
    <location>
        <begin position="152"/>
        <end position="244"/>
    </location>
</feature>
<evidence type="ECO:0000259" key="12">
    <source>
        <dbReference type="PROSITE" id="PS52015"/>
    </source>
</evidence>
<gene>
    <name evidence="13" type="ORF">Q4610_12685</name>
</gene>
<evidence type="ECO:0000256" key="3">
    <source>
        <dbReference type="ARBA" id="ARBA00022448"/>
    </source>
</evidence>
<accession>A0ABT8ZMY0</accession>
<keyword evidence="5" id="KW-0997">Cell inner membrane</keyword>
<organism evidence="13 14">
    <name type="scientific">Sphingobium cyanobacteriorum</name>
    <dbReference type="NCBI Taxonomy" id="3063954"/>
    <lineage>
        <taxon>Bacteria</taxon>
        <taxon>Pseudomonadati</taxon>
        <taxon>Pseudomonadota</taxon>
        <taxon>Alphaproteobacteria</taxon>
        <taxon>Sphingomonadales</taxon>
        <taxon>Sphingomonadaceae</taxon>
        <taxon>Sphingobium</taxon>
    </lineage>
</organism>
<evidence type="ECO:0000256" key="8">
    <source>
        <dbReference type="ARBA" id="ARBA00022989"/>
    </source>
</evidence>
<dbReference type="PANTHER" id="PTHR33446">
    <property type="entry name" value="PROTEIN TONB-RELATED"/>
    <property type="match status" value="1"/>
</dbReference>
<keyword evidence="14" id="KW-1185">Reference proteome</keyword>
<dbReference type="PROSITE" id="PS52015">
    <property type="entry name" value="TONB_CTD"/>
    <property type="match status" value="1"/>
</dbReference>
<dbReference type="InterPro" id="IPR037682">
    <property type="entry name" value="TonB_C"/>
</dbReference>
<evidence type="ECO:0000256" key="6">
    <source>
        <dbReference type="ARBA" id="ARBA00022692"/>
    </source>
</evidence>
<dbReference type="Gene3D" id="3.30.1150.10">
    <property type="match status" value="1"/>
</dbReference>
<keyword evidence="6 11" id="KW-0812">Transmembrane</keyword>
<name>A0ABT8ZMY0_9SPHN</name>
<dbReference type="InterPro" id="IPR006260">
    <property type="entry name" value="TonB/TolA_C"/>
</dbReference>
<feature type="compositionally biased region" description="Pro residues" evidence="10">
    <location>
        <begin position="134"/>
        <end position="146"/>
    </location>
</feature>
<evidence type="ECO:0000256" key="1">
    <source>
        <dbReference type="ARBA" id="ARBA00004383"/>
    </source>
</evidence>
<comment type="caution">
    <text evidence="13">The sequence shown here is derived from an EMBL/GenBank/DDBJ whole genome shotgun (WGS) entry which is preliminary data.</text>
</comment>
<keyword evidence="8 11" id="KW-1133">Transmembrane helix</keyword>
<sequence>MRLIMVGSGQTETGRAEAGRAQFRQQDSGSRYGAGRKSPLGLGGTVAVHAVVIGAFLLIPKEAIDIFTPSPPIETVNIPLPKPPDPVIDDKTDARVQTRQPPRDRPTVTDPLTDLPKGDPPLTRTEGSGAGTGPTPPYVPPPPPIAEPVLTEPQIDPRALPAFQPDYPGAMIRQGLEGKVTVRVLIDADGRVSGIEKIAATDERFWLATQRHALRTWRFRPATRDGVPVASSKTLTVRFTLTER</sequence>
<evidence type="ECO:0000256" key="2">
    <source>
        <dbReference type="ARBA" id="ARBA00006555"/>
    </source>
</evidence>
<keyword evidence="9 11" id="KW-0472">Membrane</keyword>
<dbReference type="Pfam" id="PF03544">
    <property type="entry name" value="TonB_C"/>
    <property type="match status" value="1"/>
</dbReference>
<feature type="transmembrane region" description="Helical" evidence="11">
    <location>
        <begin position="40"/>
        <end position="59"/>
    </location>
</feature>
<dbReference type="Proteomes" id="UP001176471">
    <property type="component" value="Unassembled WGS sequence"/>
</dbReference>
<evidence type="ECO:0000313" key="14">
    <source>
        <dbReference type="Proteomes" id="UP001176471"/>
    </source>
</evidence>
<keyword evidence="7" id="KW-0653">Protein transport</keyword>
<keyword evidence="3" id="KW-0813">Transport</keyword>
<evidence type="ECO:0000313" key="13">
    <source>
        <dbReference type="EMBL" id="MDO7835902.1"/>
    </source>
</evidence>
<dbReference type="PANTHER" id="PTHR33446:SF2">
    <property type="entry name" value="PROTEIN TONB"/>
    <property type="match status" value="1"/>
</dbReference>
<evidence type="ECO:0000256" key="9">
    <source>
        <dbReference type="ARBA" id="ARBA00023136"/>
    </source>
</evidence>
<keyword evidence="4" id="KW-1003">Cell membrane</keyword>
<feature type="region of interest" description="Disordered" evidence="10">
    <location>
        <begin position="76"/>
        <end position="150"/>
    </location>
</feature>
<evidence type="ECO:0000256" key="7">
    <source>
        <dbReference type="ARBA" id="ARBA00022927"/>
    </source>
</evidence>
<dbReference type="EMBL" id="JAUQOM010000006">
    <property type="protein sequence ID" value="MDO7835902.1"/>
    <property type="molecule type" value="Genomic_DNA"/>
</dbReference>
<dbReference type="RefSeq" id="WP_304536330.1">
    <property type="nucleotide sequence ID" value="NZ_JAUQOM010000006.1"/>
</dbReference>
<feature type="compositionally biased region" description="Basic and acidic residues" evidence="10">
    <location>
        <begin position="88"/>
        <end position="107"/>
    </location>
</feature>
<reference evidence="13" key="1">
    <citation type="submission" date="2023-07" db="EMBL/GenBank/DDBJ databases">
        <title>Bacterial whole genome sequence for Sphingobium sp. HBC34.</title>
        <authorList>
            <person name="Le V."/>
            <person name="Ko S.-R."/>
            <person name="Ahn C.-Y."/>
            <person name="Oh H.-M."/>
        </authorList>
    </citation>
    <scope>NUCLEOTIDE SEQUENCE</scope>
    <source>
        <strain evidence="13">HBC34</strain>
    </source>
</reference>
<dbReference type="InterPro" id="IPR051045">
    <property type="entry name" value="TonB-dependent_transducer"/>
</dbReference>
<evidence type="ECO:0000256" key="5">
    <source>
        <dbReference type="ARBA" id="ARBA00022519"/>
    </source>
</evidence>
<evidence type="ECO:0000256" key="11">
    <source>
        <dbReference type="SAM" id="Phobius"/>
    </source>
</evidence>
<evidence type="ECO:0000256" key="10">
    <source>
        <dbReference type="SAM" id="MobiDB-lite"/>
    </source>
</evidence>
<dbReference type="NCBIfam" id="TIGR01352">
    <property type="entry name" value="tonB_Cterm"/>
    <property type="match status" value="1"/>
</dbReference>
<dbReference type="SUPFAM" id="SSF74653">
    <property type="entry name" value="TolA/TonB C-terminal domain"/>
    <property type="match status" value="1"/>
</dbReference>
<proteinExistence type="inferred from homology"/>
<comment type="similarity">
    <text evidence="2">Belongs to the TonB family.</text>
</comment>
<evidence type="ECO:0000256" key="4">
    <source>
        <dbReference type="ARBA" id="ARBA00022475"/>
    </source>
</evidence>
<protein>
    <submittedName>
        <fullName evidence="13">TonB family protein</fullName>
    </submittedName>
</protein>
<comment type="subcellular location">
    <subcellularLocation>
        <location evidence="1">Cell inner membrane</location>
        <topology evidence="1">Single-pass membrane protein</topology>
        <orientation evidence="1">Periplasmic side</orientation>
    </subcellularLocation>
</comment>